<evidence type="ECO:0000259" key="7">
    <source>
        <dbReference type="PROSITE" id="PS51845"/>
    </source>
</evidence>
<evidence type="ECO:0000256" key="1">
    <source>
        <dbReference type="ARBA" id="ARBA00022723"/>
    </source>
</evidence>
<feature type="binding site" evidence="4">
    <location>
        <position position="368"/>
    </location>
    <ligand>
        <name>AMP</name>
        <dbReference type="ChEBI" id="CHEBI:456215"/>
    </ligand>
</feature>
<organism evidence="8 9">
    <name type="scientific">Prymnesium parvum</name>
    <name type="common">Toxic golden alga</name>
    <dbReference type="NCBI Taxonomy" id="97485"/>
    <lineage>
        <taxon>Eukaryota</taxon>
        <taxon>Haptista</taxon>
        <taxon>Haptophyta</taxon>
        <taxon>Prymnesiophyceae</taxon>
        <taxon>Prymnesiales</taxon>
        <taxon>Prymnesiaceae</taxon>
        <taxon>Prymnesium</taxon>
    </lineage>
</organism>
<proteinExistence type="predicted"/>
<comment type="caution">
    <text evidence="8">The sequence shown here is derived from an EMBL/GenBank/DDBJ whole genome shotgun (WGS) entry which is preliminary data.</text>
</comment>
<feature type="binding site" evidence="5">
    <location>
        <position position="259"/>
    </location>
    <ligand>
        <name>Zn(2+)</name>
        <dbReference type="ChEBI" id="CHEBI:29105"/>
        <label>1</label>
    </ligand>
</feature>
<dbReference type="SMART" id="SM00471">
    <property type="entry name" value="HDc"/>
    <property type="match status" value="1"/>
</dbReference>
<dbReference type="PRINTS" id="PR00387">
    <property type="entry name" value="PDIESTERASE1"/>
</dbReference>
<dbReference type="AlphaFoldDB" id="A0AB34JST2"/>
<feature type="binding site" evidence="5">
    <location>
        <position position="368"/>
    </location>
    <ligand>
        <name>Zn(2+)</name>
        <dbReference type="ChEBI" id="CHEBI:29105"/>
        <label>1</label>
    </ligand>
</feature>
<feature type="binding site" evidence="5">
    <location>
        <position position="260"/>
    </location>
    <ligand>
        <name>Zn(2+)</name>
        <dbReference type="ChEBI" id="CHEBI:29105"/>
        <label>1</label>
    </ligand>
</feature>
<dbReference type="InterPro" id="IPR036971">
    <property type="entry name" value="PDEase_catalytic_dom_sf"/>
</dbReference>
<dbReference type="EMBL" id="JBGBPQ010000005">
    <property type="protein sequence ID" value="KAL1524704.1"/>
    <property type="molecule type" value="Genomic_DNA"/>
</dbReference>
<dbReference type="Pfam" id="PF00233">
    <property type="entry name" value="PDEase_I"/>
    <property type="match status" value="1"/>
</dbReference>
<dbReference type="Proteomes" id="UP001515480">
    <property type="component" value="Unassembled WGS sequence"/>
</dbReference>
<feature type="domain" description="PDEase" evidence="7">
    <location>
        <begin position="144"/>
        <end position="459"/>
    </location>
</feature>
<keyword evidence="9" id="KW-1185">Reference proteome</keyword>
<dbReference type="InterPro" id="IPR002073">
    <property type="entry name" value="PDEase_catalytic_dom"/>
</dbReference>
<feature type="binding site" evidence="4">
    <location>
        <position position="419"/>
    </location>
    <ligand>
        <name>AMP</name>
        <dbReference type="ChEBI" id="CHEBI:456215"/>
    </ligand>
</feature>
<dbReference type="GO" id="GO:0046872">
    <property type="term" value="F:metal ion binding"/>
    <property type="evidence" value="ECO:0007669"/>
    <property type="project" value="UniProtKB-KW"/>
</dbReference>
<evidence type="ECO:0000256" key="2">
    <source>
        <dbReference type="ARBA" id="ARBA00022801"/>
    </source>
</evidence>
<name>A0AB34JST2_PRYPA</name>
<evidence type="ECO:0000256" key="6">
    <source>
        <dbReference type="SAM" id="MobiDB-lite"/>
    </source>
</evidence>
<feature type="binding site" evidence="5">
    <location>
        <position position="220"/>
    </location>
    <ligand>
        <name>Zn(2+)</name>
        <dbReference type="ChEBI" id="CHEBI:29105"/>
        <label>1</label>
    </ligand>
</feature>
<evidence type="ECO:0000256" key="4">
    <source>
        <dbReference type="PIRSR" id="PIRSR623088-2"/>
    </source>
</evidence>
<dbReference type="PANTHER" id="PTHR11347">
    <property type="entry name" value="CYCLIC NUCLEOTIDE PHOSPHODIESTERASE"/>
    <property type="match status" value="1"/>
</dbReference>
<accession>A0AB34JST2</accession>
<dbReference type="GO" id="GO:0004114">
    <property type="term" value="F:3',5'-cyclic-nucleotide phosphodiesterase activity"/>
    <property type="evidence" value="ECO:0007669"/>
    <property type="project" value="InterPro"/>
</dbReference>
<feature type="active site" description="Proton donor" evidence="3">
    <location>
        <position position="216"/>
    </location>
</feature>
<dbReference type="InterPro" id="IPR003607">
    <property type="entry name" value="HD/PDEase_dom"/>
</dbReference>
<reference evidence="8 9" key="1">
    <citation type="journal article" date="2024" name="Science">
        <title>Giant polyketide synthase enzymes in the biosynthesis of giant marine polyether toxins.</title>
        <authorList>
            <person name="Fallon T.R."/>
            <person name="Shende V.V."/>
            <person name="Wierzbicki I.H."/>
            <person name="Pendleton A.L."/>
            <person name="Watervoot N.F."/>
            <person name="Auber R.P."/>
            <person name="Gonzalez D.J."/>
            <person name="Wisecaver J.H."/>
            <person name="Moore B.S."/>
        </authorList>
    </citation>
    <scope>NUCLEOTIDE SEQUENCE [LARGE SCALE GENOMIC DNA]</scope>
    <source>
        <strain evidence="8 9">12B1</strain>
    </source>
</reference>
<gene>
    <name evidence="8" type="ORF">AB1Y20_019589</name>
</gene>
<evidence type="ECO:0000313" key="9">
    <source>
        <dbReference type="Proteomes" id="UP001515480"/>
    </source>
</evidence>
<evidence type="ECO:0000313" key="8">
    <source>
        <dbReference type="EMBL" id="KAL1524704.1"/>
    </source>
</evidence>
<dbReference type="Gene3D" id="1.10.1300.10">
    <property type="entry name" value="3'5'-cyclic nucleotide phosphodiesterase, catalytic domain"/>
    <property type="match status" value="1"/>
</dbReference>
<sequence>MVNLGCFETVVFLGGGGGSRRLSLRRWRMGASCGRQTHTAADDTIPDNTEGRPLNGATTQKRSSSVDVSGAIAMLESVAQELQGDTRLKMLSACKLARSIVRDNQVAPPDADKLAALYNLPEALISTAPPQLRASRPAGPELDMAVQLPPPLSEDLAQRVRSWNFNLHDVSKEDLPELCFGVMLGHEEFSQVDINRKRLWRFVQEIASRYRDNPFHSFRHAVDVTICCSCLVRMAQAARRVALSDPQVVVALLVSAMFHDTDHPGVMNGFLVATRHPLALLYNNQSVLENHHCSTALSLLERPELNFLNNLSGADQSQIKGHMITCVLATDVTTHMNFLKEYRACIEADGVANLKPDLIMKLLIKSADISNPTRPLKVYQPWIDGVMAEFFRQGDVERTLGLPISMNCDRHTVATAKCQVGFISFLVKPLFDGTLEYIPALKDVAMTNLEANLAHFKAL</sequence>
<dbReference type="GO" id="GO:0007165">
    <property type="term" value="P:signal transduction"/>
    <property type="evidence" value="ECO:0007669"/>
    <property type="project" value="InterPro"/>
</dbReference>
<dbReference type="InterPro" id="IPR023088">
    <property type="entry name" value="PDEase"/>
</dbReference>
<feature type="region of interest" description="Disordered" evidence="6">
    <location>
        <begin position="35"/>
        <end position="63"/>
    </location>
</feature>
<feature type="binding site" evidence="4">
    <location>
        <begin position="216"/>
        <end position="220"/>
    </location>
    <ligand>
        <name>AMP</name>
        <dbReference type="ChEBI" id="CHEBI:456215"/>
    </ligand>
</feature>
<dbReference type="PROSITE" id="PS51845">
    <property type="entry name" value="PDEASE_I_2"/>
    <property type="match status" value="1"/>
</dbReference>
<protein>
    <recommendedName>
        <fullName evidence="7">PDEase domain-containing protein</fullName>
    </recommendedName>
</protein>
<keyword evidence="1 5" id="KW-0479">Metal-binding</keyword>
<evidence type="ECO:0000256" key="3">
    <source>
        <dbReference type="PIRSR" id="PIRSR623088-1"/>
    </source>
</evidence>
<feature type="binding site" evidence="4">
    <location>
        <position position="260"/>
    </location>
    <ligand>
        <name>AMP</name>
        <dbReference type="ChEBI" id="CHEBI:456215"/>
    </ligand>
</feature>
<evidence type="ECO:0000256" key="5">
    <source>
        <dbReference type="PIRSR" id="PIRSR623088-3"/>
    </source>
</evidence>
<dbReference type="SUPFAM" id="SSF109604">
    <property type="entry name" value="HD-domain/PDEase-like"/>
    <property type="match status" value="1"/>
</dbReference>
<feature type="binding site" evidence="5">
    <location>
        <position position="260"/>
    </location>
    <ligand>
        <name>Zn(2+)</name>
        <dbReference type="ChEBI" id="CHEBI:29105"/>
        <label>2</label>
    </ligand>
</feature>
<keyword evidence="2" id="KW-0378">Hydrolase</keyword>